<evidence type="ECO:0000313" key="1">
    <source>
        <dbReference type="EMBL" id="QBI54155.1"/>
    </source>
</evidence>
<accession>A0A4P6Q0X5</accession>
<dbReference type="Proteomes" id="UP000292235">
    <property type="component" value="Chromosome"/>
</dbReference>
<dbReference type="RefSeq" id="WP_131098388.1">
    <property type="nucleotide sequence ID" value="NZ_CP036455.1"/>
</dbReference>
<evidence type="ECO:0000313" key="2">
    <source>
        <dbReference type="Proteomes" id="UP000292235"/>
    </source>
</evidence>
<organism evidence="1 2">
    <name type="scientific">Streptomonospora litoralis</name>
    <dbReference type="NCBI Taxonomy" id="2498135"/>
    <lineage>
        <taxon>Bacteria</taxon>
        <taxon>Bacillati</taxon>
        <taxon>Actinomycetota</taxon>
        <taxon>Actinomycetes</taxon>
        <taxon>Streptosporangiales</taxon>
        <taxon>Nocardiopsidaceae</taxon>
        <taxon>Streptomonospora</taxon>
    </lineage>
</organism>
<gene>
    <name evidence="1" type="ORF">EKD16_11860</name>
</gene>
<protein>
    <submittedName>
        <fullName evidence="1">Uncharacterized protein</fullName>
    </submittedName>
</protein>
<dbReference type="AlphaFoldDB" id="A0A4P6Q0X5"/>
<sequence length="86" mass="9746">MSDFSAVWRSIQACTGQEFRTKSGRPFTYTAHDGYVHLDNTDRSISRTDFSRAYALMPLRGPGRLTRLVQGPSYVFGILTDDRIRG</sequence>
<dbReference type="KEGG" id="strr:EKD16_11860"/>
<reference evidence="1 2" key="1">
    <citation type="submission" date="2019-02" db="EMBL/GenBank/DDBJ databases">
        <authorList>
            <person name="Khodamoradi S."/>
            <person name="Hahnke R.L."/>
            <person name="Kaempfer P."/>
            <person name="Schumann P."/>
            <person name="Rohde M."/>
            <person name="Steinert M."/>
            <person name="Luzhetskyy A."/>
            <person name="Wink J."/>
            <person name="Ruckert C."/>
        </authorList>
    </citation>
    <scope>NUCLEOTIDE SEQUENCE [LARGE SCALE GENOMIC DNA]</scope>
    <source>
        <strain evidence="1 2">M2</strain>
    </source>
</reference>
<dbReference type="OrthoDB" id="9795921at2"/>
<name>A0A4P6Q0X5_9ACTN</name>
<keyword evidence="2" id="KW-1185">Reference proteome</keyword>
<proteinExistence type="predicted"/>
<dbReference type="EMBL" id="CP036455">
    <property type="protein sequence ID" value="QBI54155.1"/>
    <property type="molecule type" value="Genomic_DNA"/>
</dbReference>